<dbReference type="SMART" id="SM00256">
    <property type="entry name" value="FBOX"/>
    <property type="match status" value="1"/>
</dbReference>
<dbReference type="AlphaFoldDB" id="A0AAD7CGB7"/>
<evidence type="ECO:0000313" key="3">
    <source>
        <dbReference type="Proteomes" id="UP001221142"/>
    </source>
</evidence>
<dbReference type="Pfam" id="PF12937">
    <property type="entry name" value="F-box-like"/>
    <property type="match status" value="1"/>
</dbReference>
<evidence type="ECO:0000313" key="2">
    <source>
        <dbReference type="EMBL" id="KAJ7647797.1"/>
    </source>
</evidence>
<dbReference type="EMBL" id="JARKIF010000002">
    <property type="protein sequence ID" value="KAJ7647797.1"/>
    <property type="molecule type" value="Genomic_DNA"/>
</dbReference>
<accession>A0AAD7CGB7</accession>
<organism evidence="2 3">
    <name type="scientific">Roridomyces roridus</name>
    <dbReference type="NCBI Taxonomy" id="1738132"/>
    <lineage>
        <taxon>Eukaryota</taxon>
        <taxon>Fungi</taxon>
        <taxon>Dikarya</taxon>
        <taxon>Basidiomycota</taxon>
        <taxon>Agaricomycotina</taxon>
        <taxon>Agaricomycetes</taxon>
        <taxon>Agaricomycetidae</taxon>
        <taxon>Agaricales</taxon>
        <taxon>Marasmiineae</taxon>
        <taxon>Mycenaceae</taxon>
        <taxon>Roridomyces</taxon>
    </lineage>
</organism>
<dbReference type="PROSITE" id="PS50181">
    <property type="entry name" value="FBOX"/>
    <property type="match status" value="1"/>
</dbReference>
<dbReference type="InterPro" id="IPR001810">
    <property type="entry name" value="F-box_dom"/>
</dbReference>
<sequence length="381" mass="42797">MPKRRNQRKAPHVIYLDAVLDIPPELWEIIASSLPRKSLAALCLVCRQFCCIISAILYRDLSNPPLNVDQSSHLVETLSSEEALCCPAPSLLMRKLAFRQGHSDSGSKAAIEVLRGIASHPQGSVLRALHWDSMPGLDDLGRILLDQNHLPSLKELVVKCDARHVNNFNFIQSPGLQTLEFHLEFPDLYDEYELGQKMCYKLTEALPMLPSSSPLLHTFRFRITYPYYEDCFPHEAYSEFVATMNDSLLFPALSNLELAVDLRDYDYTAGFDPYGDDLPSTNFQEFLAANPSLSELTLSVPQTKCPVDVPLPLLRLLKGTFEFAAELLAGPAHLEKLDLTFCGPVYSEFPIFRTCAFAKSPLAYPPSRPCRRPGRKTHEIG</sequence>
<proteinExistence type="predicted"/>
<evidence type="ECO:0000259" key="1">
    <source>
        <dbReference type="PROSITE" id="PS50181"/>
    </source>
</evidence>
<comment type="caution">
    <text evidence="2">The sequence shown here is derived from an EMBL/GenBank/DDBJ whole genome shotgun (WGS) entry which is preliminary data.</text>
</comment>
<dbReference type="Proteomes" id="UP001221142">
    <property type="component" value="Unassembled WGS sequence"/>
</dbReference>
<dbReference type="SUPFAM" id="SSF81383">
    <property type="entry name" value="F-box domain"/>
    <property type="match status" value="1"/>
</dbReference>
<reference evidence="2" key="1">
    <citation type="submission" date="2023-03" db="EMBL/GenBank/DDBJ databases">
        <title>Massive genome expansion in bonnet fungi (Mycena s.s.) driven by repeated elements and novel gene families across ecological guilds.</title>
        <authorList>
            <consortium name="Lawrence Berkeley National Laboratory"/>
            <person name="Harder C.B."/>
            <person name="Miyauchi S."/>
            <person name="Viragh M."/>
            <person name="Kuo A."/>
            <person name="Thoen E."/>
            <person name="Andreopoulos B."/>
            <person name="Lu D."/>
            <person name="Skrede I."/>
            <person name="Drula E."/>
            <person name="Henrissat B."/>
            <person name="Morin E."/>
            <person name="Kohler A."/>
            <person name="Barry K."/>
            <person name="LaButti K."/>
            <person name="Morin E."/>
            <person name="Salamov A."/>
            <person name="Lipzen A."/>
            <person name="Mereny Z."/>
            <person name="Hegedus B."/>
            <person name="Baldrian P."/>
            <person name="Stursova M."/>
            <person name="Weitz H."/>
            <person name="Taylor A."/>
            <person name="Grigoriev I.V."/>
            <person name="Nagy L.G."/>
            <person name="Martin F."/>
            <person name="Kauserud H."/>
        </authorList>
    </citation>
    <scope>NUCLEOTIDE SEQUENCE</scope>
    <source>
        <strain evidence="2">9284</strain>
    </source>
</reference>
<gene>
    <name evidence="2" type="ORF">FB45DRAFT_1052215</name>
</gene>
<dbReference type="InterPro" id="IPR036047">
    <property type="entry name" value="F-box-like_dom_sf"/>
</dbReference>
<keyword evidence="3" id="KW-1185">Reference proteome</keyword>
<protein>
    <recommendedName>
        <fullName evidence="1">F-box domain-containing protein</fullName>
    </recommendedName>
</protein>
<name>A0AAD7CGB7_9AGAR</name>
<feature type="domain" description="F-box" evidence="1">
    <location>
        <begin position="16"/>
        <end position="61"/>
    </location>
</feature>
<dbReference type="CDD" id="cd09917">
    <property type="entry name" value="F-box_SF"/>
    <property type="match status" value="1"/>
</dbReference>